<dbReference type="EMBL" id="GBXM01075925">
    <property type="protein sequence ID" value="JAH32652.1"/>
    <property type="molecule type" value="Transcribed_RNA"/>
</dbReference>
<reference evidence="2" key="2">
    <citation type="journal article" date="2015" name="Fish Shellfish Immunol.">
        <title>Early steps in the European eel (Anguilla anguilla)-Vibrio vulnificus interaction in the gills: Role of the RtxA13 toxin.</title>
        <authorList>
            <person name="Callol A."/>
            <person name="Pajuelo D."/>
            <person name="Ebbesson L."/>
            <person name="Teles M."/>
            <person name="MacKenzie S."/>
            <person name="Amaro C."/>
        </authorList>
    </citation>
    <scope>NUCLEOTIDE SEQUENCE</scope>
</reference>
<dbReference type="AlphaFoldDB" id="A0A0E9RV10"/>
<sequence>MPVRGNTDDVSENSLGRPQIESRITGRRYRLGIKSLSSPPDVCVCRRSHQCEHTHTHTHHPSE</sequence>
<organism evidence="2">
    <name type="scientific">Anguilla anguilla</name>
    <name type="common">European freshwater eel</name>
    <name type="synonym">Muraena anguilla</name>
    <dbReference type="NCBI Taxonomy" id="7936"/>
    <lineage>
        <taxon>Eukaryota</taxon>
        <taxon>Metazoa</taxon>
        <taxon>Chordata</taxon>
        <taxon>Craniata</taxon>
        <taxon>Vertebrata</taxon>
        <taxon>Euteleostomi</taxon>
        <taxon>Actinopterygii</taxon>
        <taxon>Neopterygii</taxon>
        <taxon>Teleostei</taxon>
        <taxon>Anguilliformes</taxon>
        <taxon>Anguillidae</taxon>
        <taxon>Anguilla</taxon>
    </lineage>
</organism>
<protein>
    <submittedName>
        <fullName evidence="2">Uncharacterized protein</fullName>
    </submittedName>
</protein>
<evidence type="ECO:0000313" key="2">
    <source>
        <dbReference type="EMBL" id="JAH32652.1"/>
    </source>
</evidence>
<proteinExistence type="predicted"/>
<name>A0A0E9RV10_ANGAN</name>
<feature type="region of interest" description="Disordered" evidence="1">
    <location>
        <begin position="1"/>
        <end position="21"/>
    </location>
</feature>
<accession>A0A0E9RV10</accession>
<reference evidence="2" key="1">
    <citation type="submission" date="2014-11" db="EMBL/GenBank/DDBJ databases">
        <authorList>
            <person name="Amaro Gonzalez C."/>
        </authorList>
    </citation>
    <scope>NUCLEOTIDE SEQUENCE</scope>
</reference>
<evidence type="ECO:0000256" key="1">
    <source>
        <dbReference type="SAM" id="MobiDB-lite"/>
    </source>
</evidence>